<feature type="region of interest" description="Disordered" evidence="1">
    <location>
        <begin position="205"/>
        <end position="249"/>
    </location>
</feature>
<sequence length="300" mass="30764">MWTKETDTALLRAFVRMKVTSPLGSDSVNTLIGMPCPSLEIAGRRLRRLSHVSMTASLFSEMRALAIRVGERLETRRLQSSLVELSRQGKGAPGGEGRPSAGSQTAAGVLRSGCQEGGQEGPRAGPPPPQPGPPGQLGNARLQGEDQVLPGPAPDAGRALPQDLAHRRRQARRLGADLLPAHADRGLGHVHVHGEPAVVPDVCFGEHPAAQPQEGPPEALEGDPRGAPLGAERQPPGRRGLPGHRAAHLCDRGGGAPLDAPAAPSAPALAHDACVADGAAGAAGAVGRAAPPRHEPAGAL</sequence>
<dbReference type="AlphaFoldDB" id="A0A061QY69"/>
<proteinExistence type="predicted"/>
<feature type="region of interest" description="Disordered" evidence="1">
    <location>
        <begin position="84"/>
        <end position="159"/>
    </location>
</feature>
<name>A0A061QY69_9CHLO</name>
<evidence type="ECO:0000256" key="1">
    <source>
        <dbReference type="SAM" id="MobiDB-lite"/>
    </source>
</evidence>
<organism evidence="2">
    <name type="scientific">Tetraselmis sp. GSL018</name>
    <dbReference type="NCBI Taxonomy" id="582737"/>
    <lineage>
        <taxon>Eukaryota</taxon>
        <taxon>Viridiplantae</taxon>
        <taxon>Chlorophyta</taxon>
        <taxon>core chlorophytes</taxon>
        <taxon>Chlorodendrophyceae</taxon>
        <taxon>Chlorodendrales</taxon>
        <taxon>Chlorodendraceae</taxon>
        <taxon>Tetraselmis</taxon>
    </lineage>
</organism>
<dbReference type="EMBL" id="GBEZ01022201">
    <property type="protein sequence ID" value="JAC64623.1"/>
    <property type="molecule type" value="Transcribed_RNA"/>
</dbReference>
<feature type="compositionally biased region" description="Low complexity" evidence="1">
    <location>
        <begin position="208"/>
        <end position="219"/>
    </location>
</feature>
<accession>A0A061QY69</accession>
<evidence type="ECO:0000313" key="2">
    <source>
        <dbReference type="EMBL" id="JAC64623.1"/>
    </source>
</evidence>
<protein>
    <submittedName>
        <fullName evidence="2">Uncharacterized protein</fullName>
    </submittedName>
</protein>
<feature type="compositionally biased region" description="Pro residues" evidence="1">
    <location>
        <begin position="124"/>
        <end position="134"/>
    </location>
</feature>
<gene>
    <name evidence="2" type="ORF">TSPGSL018_17898</name>
</gene>
<reference evidence="2" key="1">
    <citation type="submission" date="2014-05" db="EMBL/GenBank/DDBJ databases">
        <title>The transcriptome of the halophilic microalga Tetraselmis sp. GSL018 isolated from the Great Salt Lake, Utah.</title>
        <authorList>
            <person name="Jinkerson R.E."/>
            <person name="D'Adamo S."/>
            <person name="Posewitz M.C."/>
        </authorList>
    </citation>
    <scope>NUCLEOTIDE SEQUENCE</scope>
    <source>
        <strain evidence="2">GSL018</strain>
    </source>
</reference>
<feature type="region of interest" description="Disordered" evidence="1">
    <location>
        <begin position="280"/>
        <end position="300"/>
    </location>
</feature>
<feature type="compositionally biased region" description="Low complexity" evidence="1">
    <location>
        <begin position="280"/>
        <end position="290"/>
    </location>
</feature>